<dbReference type="InterPro" id="IPR011059">
    <property type="entry name" value="Metal-dep_hydrolase_composite"/>
</dbReference>
<dbReference type="InterPro" id="IPR006680">
    <property type="entry name" value="Amidohydro-rel"/>
</dbReference>
<dbReference type="PANTHER" id="PTHR43135">
    <property type="entry name" value="ALPHA-D-RIBOSE 1-METHYLPHOSPHONATE 5-TRIPHOSPHATE DIPHOSPHATASE"/>
    <property type="match status" value="1"/>
</dbReference>
<dbReference type="AlphaFoldDB" id="A0A0E4GBJ4"/>
<dbReference type="EMBL" id="CGIH01000034">
    <property type="protein sequence ID" value="CFX88585.1"/>
    <property type="molecule type" value="Genomic_DNA"/>
</dbReference>
<dbReference type="SUPFAM" id="SSF51556">
    <property type="entry name" value="Metallo-dependent hydrolases"/>
    <property type="match status" value="1"/>
</dbReference>
<keyword evidence="3" id="KW-1185">Reference proteome</keyword>
<sequence length="424" mass="46423">MAEKCFRNFTLIDTKNGDCLDNITMIIEKDEITALAADSDLKAEYESSGMDVIDCTGKFIMPGLCNAHVHIMFTGEKLPRASSLNHKLVQFLAGLPVIRNILMKKRQQVLKTSLNSGITVLRVLGDVNWGDIKIRDETNSGKIFGPHILAAGRSITPVGGHGAAMSYVVNSEAEARAAVKELYLRRVDCIKVLQTKGVTDADDLASVGGPIMPKAILAAIADEADKYNIPVTAHSENSESVRECVECGVNIEHGAEIDEDTVLMMKEKGLFYCPTILAPRVYLETPPEKTGLSDLHIKAGDIVEKKMVNGLKSLIEYSQKNFGSKNCLIIAGSDAGIPMCLHDKFARELGFYVDEFGLTPMEAIQTATYNAGLALSIADKYGCLEAGKWADFLIFDKNPMDNLNILLEPSRFEVWCRGTKVIKN</sequence>
<dbReference type="RefSeq" id="WP_046498640.1">
    <property type="nucleotide sequence ID" value="NZ_CGIH01000034.1"/>
</dbReference>
<dbReference type="Gene3D" id="3.20.20.140">
    <property type="entry name" value="Metal-dependent hydrolases"/>
    <property type="match status" value="1"/>
</dbReference>
<dbReference type="InterPro" id="IPR057744">
    <property type="entry name" value="OTAase-like"/>
</dbReference>
<name>A0A0E4GBJ4_9FIRM</name>
<dbReference type="CDD" id="cd01299">
    <property type="entry name" value="Met_dep_hydrolase_A"/>
    <property type="match status" value="1"/>
</dbReference>
<organism evidence="2 3">
    <name type="scientific">Syntrophomonas zehnderi OL-4</name>
    <dbReference type="NCBI Taxonomy" id="690567"/>
    <lineage>
        <taxon>Bacteria</taxon>
        <taxon>Bacillati</taxon>
        <taxon>Bacillota</taxon>
        <taxon>Clostridia</taxon>
        <taxon>Eubacteriales</taxon>
        <taxon>Syntrophomonadaceae</taxon>
        <taxon>Syntrophomonas</taxon>
    </lineage>
</organism>
<dbReference type="SUPFAM" id="SSF51338">
    <property type="entry name" value="Composite domain of metallo-dependent hydrolases"/>
    <property type="match status" value="1"/>
</dbReference>
<dbReference type="InterPro" id="IPR032466">
    <property type="entry name" value="Metal_Hydrolase"/>
</dbReference>
<gene>
    <name evidence="2" type="ORF">2112</name>
</gene>
<dbReference type="PANTHER" id="PTHR43135:SF3">
    <property type="entry name" value="ALPHA-D-RIBOSE 1-METHYLPHOSPHONATE 5-TRIPHOSPHATE DIPHOSPHATASE"/>
    <property type="match status" value="1"/>
</dbReference>
<dbReference type="Gene3D" id="2.30.40.10">
    <property type="entry name" value="Urease, subunit C, domain 1"/>
    <property type="match status" value="1"/>
</dbReference>
<feature type="domain" description="Amidohydrolase-related" evidence="1">
    <location>
        <begin position="59"/>
        <end position="415"/>
    </location>
</feature>
<evidence type="ECO:0000313" key="3">
    <source>
        <dbReference type="Proteomes" id="UP000045545"/>
    </source>
</evidence>
<accession>A0A0E4GBJ4</accession>
<keyword evidence="2" id="KW-0378">Hydrolase</keyword>
<dbReference type="Pfam" id="PF01979">
    <property type="entry name" value="Amidohydro_1"/>
    <property type="match status" value="1"/>
</dbReference>
<reference evidence="2 3" key="1">
    <citation type="submission" date="2015-03" db="EMBL/GenBank/DDBJ databases">
        <authorList>
            <person name="Murphy D."/>
        </authorList>
    </citation>
    <scope>NUCLEOTIDE SEQUENCE [LARGE SCALE GENOMIC DNA]</scope>
    <source>
        <strain evidence="2 3">OL-4</strain>
    </source>
</reference>
<protein>
    <submittedName>
        <fullName evidence="2">Amidohydrolase 1</fullName>
    </submittedName>
</protein>
<evidence type="ECO:0000259" key="1">
    <source>
        <dbReference type="Pfam" id="PF01979"/>
    </source>
</evidence>
<dbReference type="STRING" id="690567.2112"/>
<proteinExistence type="predicted"/>
<evidence type="ECO:0000313" key="2">
    <source>
        <dbReference type="EMBL" id="CFX88585.1"/>
    </source>
</evidence>
<dbReference type="Proteomes" id="UP000045545">
    <property type="component" value="Unassembled WGS sequence"/>
</dbReference>
<dbReference type="OrthoDB" id="9797498at2"/>
<dbReference type="GO" id="GO:0016810">
    <property type="term" value="F:hydrolase activity, acting on carbon-nitrogen (but not peptide) bonds"/>
    <property type="evidence" value="ECO:0007669"/>
    <property type="project" value="InterPro"/>
</dbReference>
<dbReference type="InterPro" id="IPR051781">
    <property type="entry name" value="Metallo-dep_Hydrolase"/>
</dbReference>